<dbReference type="NCBIfam" id="NF004935">
    <property type="entry name" value="PRK06288.1"/>
    <property type="match status" value="1"/>
</dbReference>
<gene>
    <name evidence="9" type="primary">whiG</name>
    <name evidence="9" type="ORF">ACFFRE_09875</name>
</gene>
<dbReference type="PROSITE" id="PS00715">
    <property type="entry name" value="SIGMA70_1"/>
    <property type="match status" value="1"/>
</dbReference>
<dbReference type="InterPro" id="IPR007624">
    <property type="entry name" value="RNA_pol_sigma70_r3"/>
</dbReference>
<dbReference type="EMBL" id="JBHLYQ010000102">
    <property type="protein sequence ID" value="MFC0082439.1"/>
    <property type="molecule type" value="Genomic_DNA"/>
</dbReference>
<dbReference type="SUPFAM" id="SSF88659">
    <property type="entry name" value="Sigma3 and sigma4 domains of RNA polymerase sigma factors"/>
    <property type="match status" value="2"/>
</dbReference>
<feature type="compositionally biased region" description="Basic and acidic residues" evidence="6">
    <location>
        <begin position="1"/>
        <end position="22"/>
    </location>
</feature>
<sequence length="298" mass="32362">MPEDPRVEATAGDRGRRRRGDEPASPEELWERYLATRDPALRQQLIVLYSPLVKYVAGRVAAGLPQHVDGADLVSYGIIGLIDAIDRFDPSRAVKFETYAIPRIRGAIIDELRAIDWVPRSVRAKARAVEQAMSALEGLLHRTPTDAEVAAEMGISEHELQDILRQVSLVGVAALDEVLAGGDRSERATLGDTVADAADGPVALFEDKEAKEILAKAIARLGERERTVLSLYYYENLTLAEIGEILGVTESRVCQIHTKAVLQLRTRLGDRSSPGASADAGGRGVRGGGRPRARASVR</sequence>
<feature type="region of interest" description="Disordered" evidence="6">
    <location>
        <begin position="269"/>
        <end position="298"/>
    </location>
</feature>
<dbReference type="InterPro" id="IPR000943">
    <property type="entry name" value="RNA_pol_sigma70"/>
</dbReference>
<dbReference type="InterPro" id="IPR012845">
    <property type="entry name" value="RNA_pol_sigma_FliA_WhiG"/>
</dbReference>
<dbReference type="Pfam" id="PF04542">
    <property type="entry name" value="Sigma70_r2"/>
    <property type="match status" value="1"/>
</dbReference>
<evidence type="ECO:0000313" key="9">
    <source>
        <dbReference type="EMBL" id="MFC0082439.1"/>
    </source>
</evidence>
<accession>A0ABV6C808</accession>
<reference evidence="9 10" key="1">
    <citation type="submission" date="2024-09" db="EMBL/GenBank/DDBJ databases">
        <authorList>
            <person name="Sun Q."/>
            <person name="Mori K."/>
        </authorList>
    </citation>
    <scope>NUCLEOTIDE SEQUENCE [LARGE SCALE GENOMIC DNA]</scope>
    <source>
        <strain evidence="9 10">JCM 15389</strain>
    </source>
</reference>
<evidence type="ECO:0000259" key="7">
    <source>
        <dbReference type="PROSITE" id="PS00715"/>
    </source>
</evidence>
<comment type="caution">
    <text evidence="9">The sequence shown here is derived from an EMBL/GenBank/DDBJ whole genome shotgun (WGS) entry which is preliminary data.</text>
</comment>
<dbReference type="NCBIfam" id="NF005413">
    <property type="entry name" value="PRK06986.1"/>
    <property type="match status" value="1"/>
</dbReference>
<dbReference type="Proteomes" id="UP001589788">
    <property type="component" value="Unassembled WGS sequence"/>
</dbReference>
<evidence type="ECO:0000256" key="4">
    <source>
        <dbReference type="ARBA" id="ARBA00023163"/>
    </source>
</evidence>
<dbReference type="Gene3D" id="1.20.140.160">
    <property type="match status" value="1"/>
</dbReference>
<evidence type="ECO:0000313" key="10">
    <source>
        <dbReference type="Proteomes" id="UP001589788"/>
    </source>
</evidence>
<feature type="domain" description="RNA polymerase sigma-70" evidence="8">
    <location>
        <begin position="238"/>
        <end position="264"/>
    </location>
</feature>
<keyword evidence="3 5" id="KW-0238">DNA-binding</keyword>
<dbReference type="Pfam" id="PF04539">
    <property type="entry name" value="Sigma70_r3"/>
    <property type="match status" value="1"/>
</dbReference>
<dbReference type="PROSITE" id="PS00716">
    <property type="entry name" value="SIGMA70_2"/>
    <property type="match status" value="1"/>
</dbReference>
<comment type="similarity">
    <text evidence="5">Belongs to the sigma-70 factor family.</text>
</comment>
<dbReference type="Gene3D" id="1.10.1740.10">
    <property type="match status" value="1"/>
</dbReference>
<keyword evidence="4 5" id="KW-0804">Transcription</keyword>
<protein>
    <recommendedName>
        <fullName evidence="5">RNA polymerase sigma factor</fullName>
    </recommendedName>
</protein>
<evidence type="ECO:0000259" key="8">
    <source>
        <dbReference type="PROSITE" id="PS00716"/>
    </source>
</evidence>
<dbReference type="InterPro" id="IPR014284">
    <property type="entry name" value="RNA_pol_sigma-70_dom"/>
</dbReference>
<proteinExistence type="inferred from homology"/>
<dbReference type="PANTHER" id="PTHR30385">
    <property type="entry name" value="SIGMA FACTOR F FLAGELLAR"/>
    <property type="match status" value="1"/>
</dbReference>
<dbReference type="RefSeq" id="WP_248108585.1">
    <property type="nucleotide sequence ID" value="NZ_JAKHEX010000017.1"/>
</dbReference>
<dbReference type="NCBIfam" id="TIGR02937">
    <property type="entry name" value="sigma70-ECF"/>
    <property type="match status" value="1"/>
</dbReference>
<feature type="region of interest" description="Disordered" evidence="6">
    <location>
        <begin position="1"/>
        <end position="24"/>
    </location>
</feature>
<dbReference type="NCBIfam" id="TIGR02479">
    <property type="entry name" value="FliA_WhiG"/>
    <property type="match status" value="1"/>
</dbReference>
<comment type="function">
    <text evidence="5">Sigma factors are initiation factors that promote the attachment of RNA polymerase to specific initiation sites and are then released.</text>
</comment>
<keyword evidence="2 5" id="KW-0731">Sigma factor</keyword>
<organism evidence="9 10">
    <name type="scientific">Aciditerrimonas ferrireducens</name>
    <dbReference type="NCBI Taxonomy" id="667306"/>
    <lineage>
        <taxon>Bacteria</taxon>
        <taxon>Bacillati</taxon>
        <taxon>Actinomycetota</taxon>
        <taxon>Acidimicrobiia</taxon>
        <taxon>Acidimicrobiales</taxon>
        <taxon>Acidimicrobiaceae</taxon>
        <taxon>Aciditerrimonas</taxon>
    </lineage>
</organism>
<evidence type="ECO:0000256" key="6">
    <source>
        <dbReference type="SAM" id="MobiDB-lite"/>
    </source>
</evidence>
<dbReference type="InterPro" id="IPR007630">
    <property type="entry name" value="RNA_pol_sigma70_r4"/>
</dbReference>
<dbReference type="InterPro" id="IPR013325">
    <property type="entry name" value="RNA_pol_sigma_r2"/>
</dbReference>
<dbReference type="InterPro" id="IPR007627">
    <property type="entry name" value="RNA_pol_sigma70_r2"/>
</dbReference>
<dbReference type="Pfam" id="PF04545">
    <property type="entry name" value="Sigma70_r4"/>
    <property type="match status" value="1"/>
</dbReference>
<evidence type="ECO:0000256" key="1">
    <source>
        <dbReference type="ARBA" id="ARBA00023015"/>
    </source>
</evidence>
<evidence type="ECO:0000256" key="2">
    <source>
        <dbReference type="ARBA" id="ARBA00023082"/>
    </source>
</evidence>
<dbReference type="PIRSF" id="PIRSF000770">
    <property type="entry name" value="RNA_pol_sigma-SigE/K"/>
    <property type="match status" value="1"/>
</dbReference>
<dbReference type="SUPFAM" id="SSF88946">
    <property type="entry name" value="Sigma2 domain of RNA polymerase sigma factors"/>
    <property type="match status" value="1"/>
</dbReference>
<feature type="compositionally biased region" description="Basic residues" evidence="6">
    <location>
        <begin position="289"/>
        <end position="298"/>
    </location>
</feature>
<keyword evidence="10" id="KW-1185">Reference proteome</keyword>
<evidence type="ECO:0000256" key="3">
    <source>
        <dbReference type="ARBA" id="ARBA00023125"/>
    </source>
</evidence>
<dbReference type="PRINTS" id="PR00046">
    <property type="entry name" value="SIGMA70FCT"/>
</dbReference>
<feature type="domain" description="RNA polymerase sigma-70" evidence="7">
    <location>
        <begin position="72"/>
        <end position="85"/>
    </location>
</feature>
<name>A0ABV6C808_9ACTN</name>
<keyword evidence="1 5" id="KW-0805">Transcription regulation</keyword>
<evidence type="ECO:0000256" key="5">
    <source>
        <dbReference type="RuleBase" id="RU362124"/>
    </source>
</evidence>
<dbReference type="PANTHER" id="PTHR30385:SF7">
    <property type="entry name" value="RNA POLYMERASE SIGMA FACTOR FLIA"/>
    <property type="match status" value="1"/>
</dbReference>
<dbReference type="CDD" id="cd06171">
    <property type="entry name" value="Sigma70_r4"/>
    <property type="match status" value="1"/>
</dbReference>
<dbReference type="InterPro" id="IPR013324">
    <property type="entry name" value="RNA_pol_sigma_r3/r4-like"/>
</dbReference>